<dbReference type="InterPro" id="IPR036236">
    <property type="entry name" value="Znf_C2H2_sf"/>
</dbReference>
<feature type="non-terminal residue" evidence="8">
    <location>
        <position position="1"/>
    </location>
</feature>
<evidence type="ECO:0000256" key="3">
    <source>
        <dbReference type="ARBA" id="ARBA00022771"/>
    </source>
</evidence>
<organism evidence="8 9">
    <name type="scientific">Halocaridina rubra</name>
    <name type="common">Hawaiian red shrimp</name>
    <dbReference type="NCBI Taxonomy" id="373956"/>
    <lineage>
        <taxon>Eukaryota</taxon>
        <taxon>Metazoa</taxon>
        <taxon>Ecdysozoa</taxon>
        <taxon>Arthropoda</taxon>
        <taxon>Crustacea</taxon>
        <taxon>Multicrustacea</taxon>
        <taxon>Malacostraca</taxon>
        <taxon>Eumalacostraca</taxon>
        <taxon>Eucarida</taxon>
        <taxon>Decapoda</taxon>
        <taxon>Pleocyemata</taxon>
        <taxon>Caridea</taxon>
        <taxon>Atyoidea</taxon>
        <taxon>Atyidae</taxon>
        <taxon>Halocaridina</taxon>
    </lineage>
</organism>
<keyword evidence="4" id="KW-0862">Zinc</keyword>
<evidence type="ECO:0000313" key="9">
    <source>
        <dbReference type="Proteomes" id="UP001381693"/>
    </source>
</evidence>
<name>A0AAN8ZZC8_HALRR</name>
<feature type="domain" description="C2H2-type" evidence="7">
    <location>
        <begin position="21"/>
        <end position="48"/>
    </location>
</feature>
<keyword evidence="9" id="KW-1185">Reference proteome</keyword>
<evidence type="ECO:0000256" key="6">
    <source>
        <dbReference type="SAM" id="MobiDB-lite"/>
    </source>
</evidence>
<dbReference type="SUPFAM" id="SSF57667">
    <property type="entry name" value="beta-beta-alpha zinc fingers"/>
    <property type="match status" value="2"/>
</dbReference>
<dbReference type="Proteomes" id="UP001381693">
    <property type="component" value="Unassembled WGS sequence"/>
</dbReference>
<keyword evidence="2" id="KW-0677">Repeat</keyword>
<dbReference type="AlphaFoldDB" id="A0AAN8ZZC8"/>
<proteinExistence type="predicted"/>
<dbReference type="PANTHER" id="PTHR14196:SF12">
    <property type="entry name" value="ZINC FINGER PROTEIN 208-LIKE"/>
    <property type="match status" value="1"/>
</dbReference>
<dbReference type="PROSITE" id="PS50157">
    <property type="entry name" value="ZINC_FINGER_C2H2_2"/>
    <property type="match status" value="3"/>
</dbReference>
<feature type="region of interest" description="Disordered" evidence="6">
    <location>
        <begin position="191"/>
        <end position="211"/>
    </location>
</feature>
<evidence type="ECO:0000259" key="7">
    <source>
        <dbReference type="PROSITE" id="PS50157"/>
    </source>
</evidence>
<reference evidence="8 9" key="1">
    <citation type="submission" date="2023-11" db="EMBL/GenBank/DDBJ databases">
        <title>Halocaridina rubra genome assembly.</title>
        <authorList>
            <person name="Smith C."/>
        </authorList>
    </citation>
    <scope>NUCLEOTIDE SEQUENCE [LARGE SCALE GENOMIC DNA]</scope>
    <source>
        <strain evidence="8">EP-1</strain>
        <tissue evidence="8">Whole</tissue>
    </source>
</reference>
<comment type="caution">
    <text evidence="8">The sequence shown here is derived from an EMBL/GenBank/DDBJ whole genome shotgun (WGS) entry which is preliminary data.</text>
</comment>
<accession>A0AAN8ZZC8</accession>
<evidence type="ECO:0000256" key="5">
    <source>
        <dbReference type="PROSITE-ProRule" id="PRU00042"/>
    </source>
</evidence>
<feature type="compositionally biased region" description="Basic and acidic residues" evidence="6">
    <location>
        <begin position="195"/>
        <end position="207"/>
    </location>
</feature>
<gene>
    <name evidence="8" type="ORF">SK128_025703</name>
</gene>
<dbReference type="GO" id="GO:0005634">
    <property type="term" value="C:nucleus"/>
    <property type="evidence" value="ECO:0007669"/>
    <property type="project" value="TreeGrafter"/>
</dbReference>
<dbReference type="SMART" id="SM00355">
    <property type="entry name" value="ZnF_C2H2"/>
    <property type="match status" value="3"/>
</dbReference>
<dbReference type="FunFam" id="3.30.160.60:FF:000100">
    <property type="entry name" value="Zinc finger 45-like"/>
    <property type="match status" value="1"/>
</dbReference>
<sequence length="246" mass="28512">SFTHCSTYKDHLRSHNDIRPYMCEVCHKSYTSKAILKRHTFLHLEEKPFKCNTCGKCYSAKYYLDCHALIHVNEKQKPTCKRCEKTFVYNQSLQRHCRIHCPQGNPQVCDICRMPCFDKLCKIVKYELTGDLKKYSVCRECFVKHKSVSNGNNIVASTNVASACNNSDEANKDECHLDEMNDSDDIDIKEESEDSLNKKDDDVKENSYLESSVKNTDNVQEILGLDADHDLEFFATKEEKYEDYSP</sequence>
<dbReference type="GO" id="GO:0000977">
    <property type="term" value="F:RNA polymerase II transcription regulatory region sequence-specific DNA binding"/>
    <property type="evidence" value="ECO:0007669"/>
    <property type="project" value="TreeGrafter"/>
</dbReference>
<dbReference type="EMBL" id="JAXCGZ010021433">
    <property type="protein sequence ID" value="KAK7051157.1"/>
    <property type="molecule type" value="Genomic_DNA"/>
</dbReference>
<dbReference type="FunFam" id="3.30.160.60:FF:000446">
    <property type="entry name" value="Zinc finger protein"/>
    <property type="match status" value="1"/>
</dbReference>
<feature type="domain" description="C2H2-type" evidence="7">
    <location>
        <begin position="49"/>
        <end position="76"/>
    </location>
</feature>
<dbReference type="GO" id="GO:0008270">
    <property type="term" value="F:zinc ion binding"/>
    <property type="evidence" value="ECO:0007669"/>
    <property type="project" value="UniProtKB-KW"/>
</dbReference>
<dbReference type="PANTHER" id="PTHR14196">
    <property type="entry name" value="ODD-SKIPPED - RELATED"/>
    <property type="match status" value="1"/>
</dbReference>
<dbReference type="PROSITE" id="PS00028">
    <property type="entry name" value="ZINC_FINGER_C2H2_1"/>
    <property type="match status" value="3"/>
</dbReference>
<evidence type="ECO:0000313" key="8">
    <source>
        <dbReference type="EMBL" id="KAK7051157.1"/>
    </source>
</evidence>
<evidence type="ECO:0000256" key="4">
    <source>
        <dbReference type="ARBA" id="ARBA00022833"/>
    </source>
</evidence>
<dbReference type="GO" id="GO:0000981">
    <property type="term" value="F:DNA-binding transcription factor activity, RNA polymerase II-specific"/>
    <property type="evidence" value="ECO:0007669"/>
    <property type="project" value="TreeGrafter"/>
</dbReference>
<evidence type="ECO:0000256" key="1">
    <source>
        <dbReference type="ARBA" id="ARBA00022723"/>
    </source>
</evidence>
<dbReference type="InterPro" id="IPR050717">
    <property type="entry name" value="C2H2-ZF_Transcription_Reg"/>
</dbReference>
<feature type="domain" description="C2H2-type" evidence="7">
    <location>
        <begin position="78"/>
        <end position="105"/>
    </location>
</feature>
<protein>
    <recommendedName>
        <fullName evidence="7">C2H2-type domain-containing protein</fullName>
    </recommendedName>
</protein>
<keyword evidence="1" id="KW-0479">Metal-binding</keyword>
<dbReference type="InterPro" id="IPR013087">
    <property type="entry name" value="Znf_C2H2_type"/>
</dbReference>
<evidence type="ECO:0000256" key="2">
    <source>
        <dbReference type="ARBA" id="ARBA00022737"/>
    </source>
</evidence>
<keyword evidence="3 5" id="KW-0863">Zinc-finger</keyword>
<dbReference type="Gene3D" id="3.30.160.60">
    <property type="entry name" value="Classic Zinc Finger"/>
    <property type="match status" value="2"/>
</dbReference>